<dbReference type="GO" id="GO:0004697">
    <property type="term" value="F:diacylglycerol-dependent serine/threonine kinase activity"/>
    <property type="evidence" value="ECO:0007669"/>
    <property type="project" value="UniProtKB-EC"/>
</dbReference>
<dbReference type="PROSITE" id="PS00108">
    <property type="entry name" value="PROTEIN_KINASE_ST"/>
    <property type="match status" value="1"/>
</dbReference>
<dbReference type="InterPro" id="IPR008271">
    <property type="entry name" value="Ser/Thr_kinase_AS"/>
</dbReference>
<keyword evidence="11" id="KW-0863">Zinc-finger</keyword>
<name>A0AAV7N2Z8_PLEWA</name>
<dbReference type="Gene3D" id="3.30.60.20">
    <property type="match status" value="2"/>
</dbReference>
<keyword evidence="15" id="KW-0472">Membrane</keyword>
<evidence type="ECO:0000256" key="11">
    <source>
        <dbReference type="ARBA" id="ARBA00022771"/>
    </source>
</evidence>
<dbReference type="GO" id="GO:0007165">
    <property type="term" value="P:signal transduction"/>
    <property type="evidence" value="ECO:0007669"/>
    <property type="project" value="UniProtKB-ARBA"/>
</dbReference>
<evidence type="ECO:0000256" key="5">
    <source>
        <dbReference type="ARBA" id="ARBA00022527"/>
    </source>
</evidence>
<dbReference type="FunFam" id="3.30.60.20:FF:000008">
    <property type="entry name" value="Protein kinase C theta"/>
    <property type="match status" value="1"/>
</dbReference>
<evidence type="ECO:0000256" key="13">
    <source>
        <dbReference type="ARBA" id="ARBA00022833"/>
    </source>
</evidence>
<dbReference type="InterPro" id="IPR014376">
    <property type="entry name" value="Prot_kin_PKC_delta"/>
</dbReference>
<accession>A0AAV7N2Z8</accession>
<dbReference type="Pfam" id="PF00069">
    <property type="entry name" value="Pkinase"/>
    <property type="match status" value="1"/>
</dbReference>
<dbReference type="EC" id="2.7.11.13" evidence="18"/>
<evidence type="ECO:0000256" key="4">
    <source>
        <dbReference type="ARBA" id="ARBA00022490"/>
    </source>
</evidence>
<dbReference type="PROSITE" id="PS51285">
    <property type="entry name" value="AGC_KINASE_CTER"/>
    <property type="match status" value="1"/>
</dbReference>
<keyword evidence="5 18" id="KW-0723">Serine/threonine-protein kinase</keyword>
<evidence type="ECO:0000256" key="21">
    <source>
        <dbReference type="PROSITE-ProRule" id="PRU10141"/>
    </source>
</evidence>
<dbReference type="FunFam" id="3.30.60.20:FF:000003">
    <property type="entry name" value="Protein kinase C delta"/>
    <property type="match status" value="1"/>
</dbReference>
<dbReference type="AlphaFoldDB" id="A0AAV7N2Z8"/>
<dbReference type="Pfam" id="PF00433">
    <property type="entry name" value="Pkinase_C"/>
    <property type="match status" value="1"/>
</dbReference>
<evidence type="ECO:0000256" key="12">
    <source>
        <dbReference type="ARBA" id="ARBA00022777"/>
    </source>
</evidence>
<keyword evidence="10 18" id="KW-0547">Nucleotide-binding</keyword>
<dbReference type="GO" id="GO:0005886">
    <property type="term" value="C:plasma membrane"/>
    <property type="evidence" value="ECO:0007669"/>
    <property type="project" value="UniProtKB-SubCell"/>
</dbReference>
<evidence type="ECO:0000256" key="2">
    <source>
        <dbReference type="ARBA" id="ARBA00005490"/>
    </source>
</evidence>
<dbReference type="PROSITE" id="PS50081">
    <property type="entry name" value="ZF_DAG_PE_2"/>
    <property type="match status" value="2"/>
</dbReference>
<dbReference type="FunFam" id="3.30.200.20:FF:000360">
    <property type="entry name" value="Protein kinase C"/>
    <property type="match status" value="1"/>
</dbReference>
<dbReference type="GO" id="GO:0006915">
    <property type="term" value="P:apoptotic process"/>
    <property type="evidence" value="ECO:0007669"/>
    <property type="project" value="UniProtKB-KW"/>
</dbReference>
<feature type="domain" description="AGC-kinase C-terminal" evidence="24">
    <location>
        <begin position="602"/>
        <end position="673"/>
    </location>
</feature>
<dbReference type="GO" id="GO:0048471">
    <property type="term" value="C:perinuclear region of cytoplasm"/>
    <property type="evidence" value="ECO:0007669"/>
    <property type="project" value="UniProtKB-SubCell"/>
</dbReference>
<keyword evidence="7 18" id="KW-0808">Transferase</keyword>
<evidence type="ECO:0000256" key="16">
    <source>
        <dbReference type="ARBA" id="ARBA00047272"/>
    </source>
</evidence>
<comment type="subcellular location">
    <subcellularLocation>
        <location evidence="1">Cell membrane</location>
        <topology evidence="1">Peripheral membrane protein</topology>
    </subcellularLocation>
    <subcellularLocation>
        <location evidence="18">Cytoplasm</location>
    </subcellularLocation>
    <subcellularLocation>
        <location evidence="18">Cytoplasm</location>
        <location evidence="18">Perinuclear region</location>
    </subcellularLocation>
    <subcellularLocation>
        <location evidence="18">Nucleus</location>
    </subcellularLocation>
</comment>
<dbReference type="Gene3D" id="1.10.510.10">
    <property type="entry name" value="Transferase(Phosphotransferase) domain 1"/>
    <property type="match status" value="1"/>
</dbReference>
<dbReference type="SUPFAM" id="SSF49562">
    <property type="entry name" value="C2 domain (Calcium/lipid-binding domain, CaLB)"/>
    <property type="match status" value="1"/>
</dbReference>
<dbReference type="PROSITE" id="PS00479">
    <property type="entry name" value="ZF_DAG_PE_1"/>
    <property type="match status" value="1"/>
</dbReference>
<dbReference type="CDD" id="cd20837">
    <property type="entry name" value="C1_nPKC_theta-like_rpt2"/>
    <property type="match status" value="1"/>
</dbReference>
<comment type="function">
    <text evidence="18">Calcium-independent, phospholipid- and diacylglycerol (DAG)-dependent serine/threonine-protein kinase that plays contrasting roles in cell death and cell survival by functioning as a pro-apoptotic protein during DNA damage-induced apoptosis, but acting as an anti-apoptotic protein during cytokine receptor-initiated cell death, is involved in tumor suppression.</text>
</comment>
<evidence type="ECO:0000313" key="26">
    <source>
        <dbReference type="Proteomes" id="UP001066276"/>
    </source>
</evidence>
<sequence>MVNQTEAWQPFCAIKMKESLNTDRGKTLVQKKPTMYPDWKSGFDAHIYEGRVIQIVLMKAAEDPLSDVTVGVSLLAERCKKGNGKAEFWLDLQPQGKVLMSVQYFLEDTDSKQPIKEDEGLVTINRRRGAIKQAKIHYIKNHEFTAIFFRQPTFCSVCKEFVWGLNKQGYKCRQCNAAIHKKCIDKIIGRCTGSATNSRDTVFQKERFNIDMPHRFKVYNYKSPTFCDHCGSLLWGLVKQGLKCEDCAMNVHHKCQTKVANLCGINQKLLAEALNQVSMKSSRKSDCGSSDSLNIGVYEDFSSRRLLTRGEDTTADNQYDKLWEGLSPKPAPPRPSSVSSRLAIENFTFHKVLGKGSFGKVILAELKGKNEFFAIKALKKDVVLIDDDVECTMVEKRVLALAWDNPFLTHIYCSFQTKDHLFFVMEFLNGGDLMFHIQDKGRFDLFRATFYAAEIVCGLQFLHSRGIIYRDLKLDNVMLDKDGHIKIADFGMCKENVSADNKATTFCGTPDYIAPEILQGLKYTFSVDWWSFGVLLYEMLIGQSPFHGDDEDELFESIRLDTPHYPRWITKESKDILEKLFERDPLKRLGITGNIKLHPFFKTINWTALEKREVDPPFKPKVKSPGDYNNFDREFLSEKPRLSYSDKNLIDSMDQAAFQGFSFINPKMERLLEK</sequence>
<keyword evidence="3" id="KW-1003">Cell membrane</keyword>
<dbReference type="Proteomes" id="UP001066276">
    <property type="component" value="Chromosome 9"/>
</dbReference>
<evidence type="ECO:0000256" key="20">
    <source>
        <dbReference type="PIRSR" id="PIRSR000551-51"/>
    </source>
</evidence>
<dbReference type="GO" id="GO:0008270">
    <property type="term" value="F:zinc ion binding"/>
    <property type="evidence" value="ECO:0007669"/>
    <property type="project" value="UniProtKB-KW"/>
</dbReference>
<dbReference type="InterPro" id="IPR035892">
    <property type="entry name" value="C2_domain_sf"/>
</dbReference>
<comment type="catalytic activity">
    <reaction evidence="16 18">
        <text>L-threonyl-[protein] + ATP = O-phospho-L-threonyl-[protein] + ADP + H(+)</text>
        <dbReference type="Rhea" id="RHEA:46608"/>
        <dbReference type="Rhea" id="RHEA-COMP:11060"/>
        <dbReference type="Rhea" id="RHEA-COMP:11605"/>
        <dbReference type="ChEBI" id="CHEBI:15378"/>
        <dbReference type="ChEBI" id="CHEBI:30013"/>
        <dbReference type="ChEBI" id="CHEBI:30616"/>
        <dbReference type="ChEBI" id="CHEBI:61977"/>
        <dbReference type="ChEBI" id="CHEBI:456216"/>
        <dbReference type="EC" id="2.7.11.13"/>
    </reaction>
</comment>
<feature type="active site" description="Proton acceptor" evidence="19">
    <location>
        <position position="471"/>
    </location>
</feature>
<dbReference type="PIRSF" id="PIRSF501104">
    <property type="entry name" value="Protein_kin_C_delta"/>
    <property type="match status" value="1"/>
</dbReference>
<evidence type="ECO:0000313" key="25">
    <source>
        <dbReference type="EMBL" id="KAJ1110401.1"/>
    </source>
</evidence>
<keyword evidence="9" id="KW-0677">Repeat</keyword>
<evidence type="ECO:0000256" key="6">
    <source>
        <dbReference type="ARBA" id="ARBA00022553"/>
    </source>
</evidence>
<evidence type="ECO:0000256" key="10">
    <source>
        <dbReference type="ARBA" id="ARBA00022741"/>
    </source>
</evidence>
<dbReference type="GO" id="GO:0005634">
    <property type="term" value="C:nucleus"/>
    <property type="evidence" value="ECO:0007669"/>
    <property type="project" value="UniProtKB-SubCell"/>
</dbReference>
<dbReference type="FunFam" id="1.10.510.10:FF:000150">
    <property type="entry name" value="Protein kinase C, theta"/>
    <property type="match status" value="1"/>
</dbReference>
<dbReference type="Pfam" id="PF00130">
    <property type="entry name" value="C1_1"/>
    <property type="match status" value="2"/>
</dbReference>
<evidence type="ECO:0000256" key="19">
    <source>
        <dbReference type="PIRSR" id="PIRSR000551-50"/>
    </source>
</evidence>
<keyword evidence="6" id="KW-0597">Phosphoprotein</keyword>
<dbReference type="PROSITE" id="PS00107">
    <property type="entry name" value="PROTEIN_KINASE_ATP"/>
    <property type="match status" value="1"/>
</dbReference>
<comment type="subunit">
    <text evidence="18">Interacts with PDPK1 (via N-terminal region), RAD9A, CDCP1, MUC1 and VASP.</text>
</comment>
<dbReference type="EMBL" id="JANPWB010000013">
    <property type="protein sequence ID" value="KAJ1110401.1"/>
    <property type="molecule type" value="Genomic_DNA"/>
</dbReference>
<dbReference type="InterPro" id="IPR027436">
    <property type="entry name" value="PKC_delta"/>
</dbReference>
<feature type="domain" description="Phorbol-ester/DAG-type" evidence="23">
    <location>
        <begin position="213"/>
        <end position="263"/>
    </location>
</feature>
<dbReference type="InterPro" id="IPR046349">
    <property type="entry name" value="C1-like_sf"/>
</dbReference>
<dbReference type="PANTHER" id="PTHR24351">
    <property type="entry name" value="RIBOSOMAL PROTEIN S6 KINASE"/>
    <property type="match status" value="1"/>
</dbReference>
<dbReference type="Gene3D" id="3.30.200.20">
    <property type="entry name" value="Phosphorylase Kinase, domain 1"/>
    <property type="match status" value="1"/>
</dbReference>
<dbReference type="SUPFAM" id="SSF57889">
    <property type="entry name" value="Cysteine-rich domain"/>
    <property type="match status" value="2"/>
</dbReference>
<evidence type="ECO:0000256" key="8">
    <source>
        <dbReference type="ARBA" id="ARBA00022723"/>
    </source>
</evidence>
<dbReference type="InterPro" id="IPR002219">
    <property type="entry name" value="PKC_DAG/PE"/>
</dbReference>
<evidence type="ECO:0000256" key="15">
    <source>
        <dbReference type="ARBA" id="ARBA00023136"/>
    </source>
</evidence>
<keyword evidence="18" id="KW-0053">Apoptosis</keyword>
<keyword evidence="4 18" id="KW-0963">Cytoplasm</keyword>
<dbReference type="GO" id="GO:0005524">
    <property type="term" value="F:ATP binding"/>
    <property type="evidence" value="ECO:0007669"/>
    <property type="project" value="UniProtKB-UniRule"/>
</dbReference>
<organism evidence="25 26">
    <name type="scientific">Pleurodeles waltl</name>
    <name type="common">Iberian ribbed newt</name>
    <dbReference type="NCBI Taxonomy" id="8319"/>
    <lineage>
        <taxon>Eukaryota</taxon>
        <taxon>Metazoa</taxon>
        <taxon>Chordata</taxon>
        <taxon>Craniata</taxon>
        <taxon>Vertebrata</taxon>
        <taxon>Euteleostomi</taxon>
        <taxon>Amphibia</taxon>
        <taxon>Batrachia</taxon>
        <taxon>Caudata</taxon>
        <taxon>Salamandroidea</taxon>
        <taxon>Salamandridae</taxon>
        <taxon>Pleurodelinae</taxon>
        <taxon>Pleurodeles</taxon>
    </lineage>
</organism>
<evidence type="ECO:0000256" key="3">
    <source>
        <dbReference type="ARBA" id="ARBA00022475"/>
    </source>
</evidence>
<dbReference type="SMART" id="SM00133">
    <property type="entry name" value="S_TK_X"/>
    <property type="match status" value="1"/>
</dbReference>
<dbReference type="Gene3D" id="2.60.40.150">
    <property type="entry name" value="C2 domain"/>
    <property type="match status" value="1"/>
</dbReference>
<gene>
    <name evidence="25" type="ORF">NDU88_007753</name>
</gene>
<feature type="domain" description="Phorbol-ester/DAG-type" evidence="23">
    <location>
        <begin position="141"/>
        <end position="191"/>
    </location>
</feature>
<reference evidence="25" key="1">
    <citation type="journal article" date="2022" name="bioRxiv">
        <title>Sequencing and chromosome-scale assembly of the giantPleurodeles waltlgenome.</title>
        <authorList>
            <person name="Brown T."/>
            <person name="Elewa A."/>
            <person name="Iarovenko S."/>
            <person name="Subramanian E."/>
            <person name="Araus A.J."/>
            <person name="Petzold A."/>
            <person name="Susuki M."/>
            <person name="Suzuki K.-i.T."/>
            <person name="Hayashi T."/>
            <person name="Toyoda A."/>
            <person name="Oliveira C."/>
            <person name="Osipova E."/>
            <person name="Leigh N.D."/>
            <person name="Simon A."/>
            <person name="Yun M.H."/>
        </authorList>
    </citation>
    <scope>NUCLEOTIDE SEQUENCE</scope>
    <source>
        <strain evidence="25">20211129_DDA</strain>
        <tissue evidence="25">Liver</tissue>
    </source>
</reference>
<dbReference type="InterPro" id="IPR020454">
    <property type="entry name" value="DAG/PE-bd"/>
</dbReference>
<feature type="binding site" evidence="20 21">
    <location>
        <position position="376"/>
    </location>
    <ligand>
        <name>ATP</name>
        <dbReference type="ChEBI" id="CHEBI:30616"/>
    </ligand>
</feature>
<feature type="binding site" evidence="20">
    <location>
        <begin position="353"/>
        <end position="361"/>
    </location>
    <ligand>
        <name>ATP</name>
        <dbReference type="ChEBI" id="CHEBI:30616"/>
    </ligand>
</feature>
<keyword evidence="12 18" id="KW-0418">Kinase</keyword>
<dbReference type="SMART" id="SM00109">
    <property type="entry name" value="C1"/>
    <property type="match status" value="2"/>
</dbReference>
<keyword evidence="14 18" id="KW-0067">ATP-binding</keyword>
<proteinExistence type="inferred from homology"/>
<keyword evidence="8" id="KW-0479">Metal-binding</keyword>
<evidence type="ECO:0000256" key="9">
    <source>
        <dbReference type="ARBA" id="ARBA00022737"/>
    </source>
</evidence>
<comment type="catalytic activity">
    <reaction evidence="17">
        <text>L-seryl-[protein] + ATP = O-phospho-L-seryl-[protein] + ADP + H(+)</text>
        <dbReference type="Rhea" id="RHEA:17989"/>
        <dbReference type="Rhea" id="RHEA-COMP:9863"/>
        <dbReference type="Rhea" id="RHEA-COMP:11604"/>
        <dbReference type="ChEBI" id="CHEBI:15378"/>
        <dbReference type="ChEBI" id="CHEBI:29999"/>
        <dbReference type="ChEBI" id="CHEBI:30616"/>
        <dbReference type="ChEBI" id="CHEBI:83421"/>
        <dbReference type="ChEBI" id="CHEBI:456216"/>
        <dbReference type="EC" id="2.7.11.13"/>
    </reaction>
</comment>
<keyword evidence="18" id="KW-0539">Nucleus</keyword>
<keyword evidence="26" id="KW-1185">Reference proteome</keyword>
<dbReference type="InterPro" id="IPR017892">
    <property type="entry name" value="Pkinase_C"/>
</dbReference>
<keyword evidence="18" id="KW-0131">Cell cycle</keyword>
<dbReference type="InterPro" id="IPR000961">
    <property type="entry name" value="AGC-kinase_C"/>
</dbReference>
<evidence type="ECO:0000256" key="14">
    <source>
        <dbReference type="ARBA" id="ARBA00022840"/>
    </source>
</evidence>
<evidence type="ECO:0000259" key="22">
    <source>
        <dbReference type="PROSITE" id="PS50011"/>
    </source>
</evidence>
<comment type="activity regulation">
    <text evidence="18">Novel PKCs (PRKCD, PRKCE, PRKCH and PRKCQ) are calcium-insensitive, but activated by diacylglycerol (DAG) and phosphatidylserine.</text>
</comment>
<evidence type="ECO:0000259" key="24">
    <source>
        <dbReference type="PROSITE" id="PS51285"/>
    </source>
</evidence>
<comment type="caution">
    <text evidence="25">The sequence shown here is derived from an EMBL/GenBank/DDBJ whole genome shotgun (WGS) entry which is preliminary data.</text>
</comment>
<evidence type="ECO:0000259" key="23">
    <source>
        <dbReference type="PROSITE" id="PS50081"/>
    </source>
</evidence>
<evidence type="ECO:0000256" key="7">
    <source>
        <dbReference type="ARBA" id="ARBA00022679"/>
    </source>
</evidence>
<evidence type="ECO:0000256" key="18">
    <source>
        <dbReference type="PIRNR" id="PIRNR000551"/>
    </source>
</evidence>
<dbReference type="SMART" id="SM00220">
    <property type="entry name" value="S_TKc"/>
    <property type="match status" value="1"/>
</dbReference>
<dbReference type="Pfam" id="PF21494">
    <property type="entry name" value="PKC_C2"/>
    <property type="match status" value="1"/>
</dbReference>
<dbReference type="SUPFAM" id="SSF56112">
    <property type="entry name" value="Protein kinase-like (PK-like)"/>
    <property type="match status" value="1"/>
</dbReference>
<dbReference type="PRINTS" id="PR00008">
    <property type="entry name" value="DAGPEDOMAIN"/>
</dbReference>
<dbReference type="InterPro" id="IPR011009">
    <property type="entry name" value="Kinase-like_dom_sf"/>
</dbReference>
<dbReference type="InterPro" id="IPR000719">
    <property type="entry name" value="Prot_kinase_dom"/>
</dbReference>
<dbReference type="PIRSF" id="PIRSF000551">
    <property type="entry name" value="PKC_delta"/>
    <property type="match status" value="1"/>
</dbReference>
<dbReference type="FunFam" id="2.60.40.150:FF:000049">
    <property type="entry name" value="Protein kinase C delta type"/>
    <property type="match status" value="1"/>
</dbReference>
<keyword evidence="13" id="KW-0862">Zinc</keyword>
<dbReference type="PROSITE" id="PS50011">
    <property type="entry name" value="PROTEIN_KINASE_DOM"/>
    <property type="match status" value="1"/>
</dbReference>
<feature type="domain" description="Protein kinase" evidence="22">
    <location>
        <begin position="347"/>
        <end position="601"/>
    </location>
</feature>
<comment type="similarity">
    <text evidence="2 18">Belongs to the protein kinase superfamily. AGC Ser/Thr protein kinase family. PKC subfamily.</text>
</comment>
<evidence type="ECO:0000256" key="1">
    <source>
        <dbReference type="ARBA" id="ARBA00004202"/>
    </source>
</evidence>
<dbReference type="InterPro" id="IPR017441">
    <property type="entry name" value="Protein_kinase_ATP_BS"/>
</dbReference>
<evidence type="ECO:0000256" key="17">
    <source>
        <dbReference type="ARBA" id="ARBA00047470"/>
    </source>
</evidence>
<dbReference type="CDD" id="cd20834">
    <property type="entry name" value="C1_nPKC_theta-like_rpt1"/>
    <property type="match status" value="1"/>
</dbReference>
<protein>
    <recommendedName>
        <fullName evidence="18">Protein kinase C delta type</fullName>
        <ecNumber evidence="18">2.7.11.13</ecNumber>
    </recommendedName>
    <alternativeName>
        <fullName evidence="18">nPKC-delta</fullName>
    </alternativeName>
</protein>